<evidence type="ECO:0000259" key="1">
    <source>
        <dbReference type="Pfam" id="PF00078"/>
    </source>
</evidence>
<accession>A0A8H8T010</accession>
<dbReference type="PANTHER" id="PTHR24559">
    <property type="entry name" value="TRANSPOSON TY3-I GAG-POL POLYPROTEIN"/>
    <property type="match status" value="1"/>
</dbReference>
<dbReference type="InterPro" id="IPR043502">
    <property type="entry name" value="DNA/RNA_pol_sf"/>
</dbReference>
<dbReference type="KEGG" id="rsx:RhiXN_07999"/>
<organism evidence="2 3">
    <name type="scientific">Rhizoctonia solani</name>
    <dbReference type="NCBI Taxonomy" id="456999"/>
    <lineage>
        <taxon>Eukaryota</taxon>
        <taxon>Fungi</taxon>
        <taxon>Dikarya</taxon>
        <taxon>Basidiomycota</taxon>
        <taxon>Agaricomycotina</taxon>
        <taxon>Agaricomycetes</taxon>
        <taxon>Cantharellales</taxon>
        <taxon>Ceratobasidiaceae</taxon>
        <taxon>Rhizoctonia</taxon>
    </lineage>
</organism>
<dbReference type="Gene3D" id="3.30.70.270">
    <property type="match status" value="1"/>
</dbReference>
<evidence type="ECO:0000313" key="2">
    <source>
        <dbReference type="EMBL" id="QRW22963.1"/>
    </source>
</evidence>
<evidence type="ECO:0000313" key="3">
    <source>
        <dbReference type="Proteomes" id="UP000650533"/>
    </source>
</evidence>
<dbReference type="InterPro" id="IPR043128">
    <property type="entry name" value="Rev_trsase/Diguanyl_cyclase"/>
</dbReference>
<feature type="domain" description="Reverse transcriptase" evidence="1">
    <location>
        <begin position="27"/>
        <end position="131"/>
    </location>
</feature>
<gene>
    <name evidence="2" type="ORF">RhiXN_07999</name>
</gene>
<dbReference type="InterPro" id="IPR053134">
    <property type="entry name" value="RNA-dir_DNA_polymerase"/>
</dbReference>
<dbReference type="GeneID" id="67030278"/>
<dbReference type="SUPFAM" id="SSF56672">
    <property type="entry name" value="DNA/RNA polymerases"/>
    <property type="match status" value="1"/>
</dbReference>
<dbReference type="EMBL" id="CP059666">
    <property type="protein sequence ID" value="QRW22963.1"/>
    <property type="molecule type" value="Genomic_DNA"/>
</dbReference>
<protein>
    <submittedName>
        <fullName evidence="2">Retrotransposable element Tf2 protein</fullName>
    </submittedName>
</protein>
<dbReference type="PANTHER" id="PTHR24559:SF440">
    <property type="entry name" value="RIBONUCLEASE H"/>
    <property type="match status" value="1"/>
</dbReference>
<reference evidence="2" key="1">
    <citation type="submission" date="2020-05" db="EMBL/GenBank/DDBJ databases">
        <title>Evolutionary and genomic comparisons of hybrid uninucleate and nonhybrid Rhizoctonia fungi.</title>
        <authorList>
            <person name="Li C."/>
            <person name="Chen X."/>
        </authorList>
    </citation>
    <scope>NUCLEOTIDE SEQUENCE</scope>
    <source>
        <strain evidence="2">AG-1 IA</strain>
    </source>
</reference>
<dbReference type="RefSeq" id="XP_043183200.1">
    <property type="nucleotide sequence ID" value="XM_043327815.1"/>
</dbReference>
<dbReference type="Gene3D" id="3.10.10.10">
    <property type="entry name" value="HIV Type 1 Reverse Transcriptase, subunit A, domain 1"/>
    <property type="match status" value="1"/>
</dbReference>
<dbReference type="AlphaFoldDB" id="A0A8H8T010"/>
<dbReference type="Pfam" id="PF00078">
    <property type="entry name" value="RVT_1"/>
    <property type="match status" value="1"/>
</dbReference>
<proteinExistence type="predicted"/>
<dbReference type="Proteomes" id="UP000650533">
    <property type="component" value="Chromosome 9"/>
</dbReference>
<name>A0A8H8T010_9AGAM</name>
<sequence length="134" mass="15791">MEGFRTELHLVVHYCQLNIITIQDRFALLKRKEPIEKLCHAKIFTKLDLRKVYPNNRIKESKERKPALFTVIGHLTSPVMQFVLSNNPAAFVCFMNYISYNLHNISVVVYLDYMLIFLNSRKEYLEHVKALSCL</sequence>
<dbReference type="InterPro" id="IPR000477">
    <property type="entry name" value="RT_dom"/>
</dbReference>